<protein>
    <submittedName>
        <fullName evidence="11">tRNA nucleotidyltransferase</fullName>
        <ecNumber evidence="11">2.7.7.72</ecNumber>
    </submittedName>
</protein>
<dbReference type="CDD" id="cd05398">
    <property type="entry name" value="NT_ClassII-CCAase"/>
    <property type="match status" value="1"/>
</dbReference>
<dbReference type="GO" id="GO:0000166">
    <property type="term" value="F:nucleotide binding"/>
    <property type="evidence" value="ECO:0007669"/>
    <property type="project" value="UniProtKB-KW"/>
</dbReference>
<dbReference type="EC" id="2.7.7.72" evidence="11"/>
<name>A0A1W1BPS5_9ZZZZ</name>
<evidence type="ECO:0000256" key="8">
    <source>
        <dbReference type="ARBA" id="ARBA00022884"/>
    </source>
</evidence>
<keyword evidence="6" id="KW-0067">ATP-binding</keyword>
<dbReference type="SUPFAM" id="SSF81301">
    <property type="entry name" value="Nucleotidyltransferase"/>
    <property type="match status" value="1"/>
</dbReference>
<dbReference type="PANTHER" id="PTHR47545:SF1">
    <property type="entry name" value="MULTIFUNCTIONAL CCA PROTEIN"/>
    <property type="match status" value="1"/>
</dbReference>
<dbReference type="Pfam" id="PF13735">
    <property type="entry name" value="tRNA_NucTran2_2"/>
    <property type="match status" value="1"/>
</dbReference>
<keyword evidence="7" id="KW-0460">Magnesium</keyword>
<reference evidence="11" key="1">
    <citation type="submission" date="2016-10" db="EMBL/GenBank/DDBJ databases">
        <authorList>
            <person name="de Groot N.N."/>
        </authorList>
    </citation>
    <scope>NUCLEOTIDE SEQUENCE</scope>
</reference>
<sequence length="403" mass="46533">MLSQLLIIPQILNIISDKLATNYNAKLIIVGGAVRDHFLNNSIKDYDIEVYGLDEIKDLENILKEYGTVNIVGKSFGVLKFNFENEEYDFSFPRLENKVSKGHRGFDVICDGNLDFKEASRRRDFTINAMGYSISTKEFLDPFNGRDDIKNKLLRVVDAKSFIEDPLRVYRAIQFSARFEYRLSNESEILCKQMVQDNMLDELPKERVYQELVKMLLKSKRPSIGFHLMNRLNIKNNFNLKYIDRASTSNIKILLATLCIGLDEEESKKLLYTLIDNHNLILSILKLLRFYNKPHHLYTDLDIKNLATKIDISELVTLIKVDKNNYEIGERLLSKAKKLNVENGSIKPLINGKELIDIGLTPSPQFKHILDKLYQTQLEKDITSKDEAIKYLKLYTSSNTTTG</sequence>
<gene>
    <name evidence="11" type="ORF">MNB_SV-9-1606</name>
</gene>
<dbReference type="InterPro" id="IPR002646">
    <property type="entry name" value="PolA_pol_head_dom"/>
</dbReference>
<evidence type="ECO:0000256" key="5">
    <source>
        <dbReference type="ARBA" id="ARBA00022741"/>
    </source>
</evidence>
<dbReference type="InterPro" id="IPR043519">
    <property type="entry name" value="NT_sf"/>
</dbReference>
<dbReference type="EMBL" id="FPHG01000028">
    <property type="protein sequence ID" value="SFV55477.1"/>
    <property type="molecule type" value="Genomic_DNA"/>
</dbReference>
<keyword evidence="5" id="KW-0547">Nucleotide-binding</keyword>
<organism evidence="11">
    <name type="scientific">hydrothermal vent metagenome</name>
    <dbReference type="NCBI Taxonomy" id="652676"/>
    <lineage>
        <taxon>unclassified sequences</taxon>
        <taxon>metagenomes</taxon>
        <taxon>ecological metagenomes</taxon>
    </lineage>
</organism>
<keyword evidence="1 11" id="KW-0808">Transferase</keyword>
<accession>A0A1W1BPS5</accession>
<evidence type="ECO:0000256" key="4">
    <source>
        <dbReference type="ARBA" id="ARBA00022723"/>
    </source>
</evidence>
<dbReference type="GO" id="GO:0004810">
    <property type="term" value="F:CCA tRNA nucleotidyltransferase activity"/>
    <property type="evidence" value="ECO:0007669"/>
    <property type="project" value="UniProtKB-EC"/>
</dbReference>
<evidence type="ECO:0000256" key="3">
    <source>
        <dbReference type="ARBA" id="ARBA00022695"/>
    </source>
</evidence>
<dbReference type="GO" id="GO:0046872">
    <property type="term" value="F:metal ion binding"/>
    <property type="evidence" value="ECO:0007669"/>
    <property type="project" value="UniProtKB-KW"/>
</dbReference>
<dbReference type="PANTHER" id="PTHR47545">
    <property type="entry name" value="MULTIFUNCTIONAL CCA PROTEIN"/>
    <property type="match status" value="1"/>
</dbReference>
<keyword evidence="4" id="KW-0479">Metal-binding</keyword>
<keyword evidence="3 11" id="KW-0548">Nucleotidyltransferase</keyword>
<feature type="domain" description="Poly A polymerase head" evidence="9">
    <location>
        <begin position="28"/>
        <end position="155"/>
    </location>
</feature>
<evidence type="ECO:0000256" key="2">
    <source>
        <dbReference type="ARBA" id="ARBA00022694"/>
    </source>
</evidence>
<keyword evidence="2" id="KW-0819">tRNA processing</keyword>
<evidence type="ECO:0000256" key="1">
    <source>
        <dbReference type="ARBA" id="ARBA00022679"/>
    </source>
</evidence>
<dbReference type="Pfam" id="PF01743">
    <property type="entry name" value="PolyA_pol"/>
    <property type="match status" value="1"/>
</dbReference>
<dbReference type="Gene3D" id="3.30.460.10">
    <property type="entry name" value="Beta Polymerase, domain 2"/>
    <property type="match status" value="1"/>
</dbReference>
<keyword evidence="8" id="KW-0694">RNA-binding</keyword>
<dbReference type="GO" id="GO:0003723">
    <property type="term" value="F:RNA binding"/>
    <property type="evidence" value="ECO:0007669"/>
    <property type="project" value="UniProtKB-KW"/>
</dbReference>
<dbReference type="SUPFAM" id="SSF81891">
    <property type="entry name" value="Poly A polymerase C-terminal region-like"/>
    <property type="match status" value="1"/>
</dbReference>
<dbReference type="GO" id="GO:0008033">
    <property type="term" value="P:tRNA processing"/>
    <property type="evidence" value="ECO:0007669"/>
    <property type="project" value="UniProtKB-KW"/>
</dbReference>
<proteinExistence type="predicted"/>
<feature type="domain" description="CCA-adding enzyme C-terminal" evidence="10">
    <location>
        <begin position="249"/>
        <end position="389"/>
    </location>
</feature>
<dbReference type="InterPro" id="IPR032810">
    <property type="entry name" value="CCA-adding_enz_C"/>
</dbReference>
<evidence type="ECO:0000256" key="7">
    <source>
        <dbReference type="ARBA" id="ARBA00022842"/>
    </source>
</evidence>
<dbReference type="InterPro" id="IPR050124">
    <property type="entry name" value="tRNA_CCA-adding_enzyme"/>
</dbReference>
<evidence type="ECO:0000259" key="9">
    <source>
        <dbReference type="Pfam" id="PF01743"/>
    </source>
</evidence>
<evidence type="ECO:0000256" key="6">
    <source>
        <dbReference type="ARBA" id="ARBA00022840"/>
    </source>
</evidence>
<evidence type="ECO:0000313" key="11">
    <source>
        <dbReference type="EMBL" id="SFV55477.1"/>
    </source>
</evidence>
<evidence type="ECO:0000259" key="10">
    <source>
        <dbReference type="Pfam" id="PF13735"/>
    </source>
</evidence>
<dbReference type="Gene3D" id="1.10.3090.10">
    <property type="entry name" value="cca-adding enzyme, domain 2"/>
    <property type="match status" value="2"/>
</dbReference>
<dbReference type="AlphaFoldDB" id="A0A1W1BPS5"/>